<evidence type="ECO:0000313" key="6">
    <source>
        <dbReference type="EMBL" id="AOT73012.1"/>
    </source>
</evidence>
<keyword evidence="2 5" id="KW-0812">Transmembrane</keyword>
<evidence type="ECO:0000313" key="7">
    <source>
        <dbReference type="Proteomes" id="UP000095743"/>
    </source>
</evidence>
<reference evidence="6 7" key="1">
    <citation type="submission" date="2016-09" db="EMBL/GenBank/DDBJ databases">
        <title>Genomic analysis reveals versatility of anaerobic energy metabolism of Geosporobacter ferrireducens IRF9 of phylum Firmicutes.</title>
        <authorList>
            <person name="Kim S.-J."/>
        </authorList>
    </citation>
    <scope>NUCLEOTIDE SEQUENCE [LARGE SCALE GENOMIC DNA]</scope>
    <source>
        <strain evidence="6 7">IRF9</strain>
    </source>
</reference>
<accession>A0A1D8GPX6</accession>
<evidence type="ECO:0008006" key="8">
    <source>
        <dbReference type="Google" id="ProtNLM"/>
    </source>
</evidence>
<keyword evidence="7" id="KW-1185">Reference proteome</keyword>
<feature type="transmembrane region" description="Helical" evidence="5">
    <location>
        <begin position="6"/>
        <end position="27"/>
    </location>
</feature>
<dbReference type="Pfam" id="PF06541">
    <property type="entry name" value="ABC_trans_CmpB"/>
    <property type="match status" value="1"/>
</dbReference>
<dbReference type="GO" id="GO:0016020">
    <property type="term" value="C:membrane"/>
    <property type="evidence" value="ECO:0007669"/>
    <property type="project" value="UniProtKB-SubCell"/>
</dbReference>
<dbReference type="KEGG" id="gfe:Gferi_05740"/>
<comment type="subcellular location">
    <subcellularLocation>
        <location evidence="1">Membrane</location>
        <topology evidence="1">Multi-pass membrane protein</topology>
    </subcellularLocation>
</comment>
<dbReference type="Proteomes" id="UP000095743">
    <property type="component" value="Chromosome"/>
</dbReference>
<evidence type="ECO:0000256" key="4">
    <source>
        <dbReference type="ARBA" id="ARBA00023136"/>
    </source>
</evidence>
<evidence type="ECO:0000256" key="5">
    <source>
        <dbReference type="SAM" id="Phobius"/>
    </source>
</evidence>
<evidence type="ECO:0000256" key="3">
    <source>
        <dbReference type="ARBA" id="ARBA00022989"/>
    </source>
</evidence>
<dbReference type="InterPro" id="IPR010540">
    <property type="entry name" value="CmpB_TMEM229"/>
</dbReference>
<dbReference type="PANTHER" id="PTHR31746">
    <property type="entry name" value="TRANSMEMBRANE PROTEIN 229 FAMILY MEMBER"/>
    <property type="match status" value="1"/>
</dbReference>
<dbReference type="AlphaFoldDB" id="A0A1D8GPX6"/>
<gene>
    <name evidence="6" type="ORF">Gferi_05740</name>
</gene>
<dbReference type="EMBL" id="CP017269">
    <property type="protein sequence ID" value="AOT73012.1"/>
    <property type="molecule type" value="Genomic_DNA"/>
</dbReference>
<dbReference type="STRING" id="1424294.Gferi_05740"/>
<keyword evidence="4 5" id="KW-0472">Membrane</keyword>
<feature type="transmembrane region" description="Helical" evidence="5">
    <location>
        <begin position="34"/>
        <end position="52"/>
    </location>
</feature>
<name>A0A1D8GPX6_9FIRM</name>
<protein>
    <recommendedName>
        <fullName evidence="8">ABC transporter permease</fullName>
    </recommendedName>
</protein>
<proteinExistence type="predicted"/>
<keyword evidence="3 5" id="KW-1133">Transmembrane helix</keyword>
<evidence type="ECO:0000256" key="2">
    <source>
        <dbReference type="ARBA" id="ARBA00022692"/>
    </source>
</evidence>
<dbReference type="OrthoDB" id="5523261at2"/>
<sequence>MILRFVIYGFLGWCIEIFWTGIGSALTGDKRFRGYTYLWMFPIYGSAVFLEFLHDRIFHWPMLVRGGVWVLVIYIIEYASGWFLRNSLGECPWDYSGARYAVKGLIRLDYAPAWLAAGFIFERIHLFLDKILL</sequence>
<organism evidence="6 7">
    <name type="scientific">Geosporobacter ferrireducens</name>
    <dbReference type="NCBI Taxonomy" id="1424294"/>
    <lineage>
        <taxon>Bacteria</taxon>
        <taxon>Bacillati</taxon>
        <taxon>Bacillota</taxon>
        <taxon>Clostridia</taxon>
        <taxon>Peptostreptococcales</taxon>
        <taxon>Thermotaleaceae</taxon>
        <taxon>Geosporobacter</taxon>
    </lineage>
</organism>
<dbReference type="PANTHER" id="PTHR31746:SF3">
    <property type="entry name" value="TRANSMEMBRANE PROTEIN 229B"/>
    <property type="match status" value="1"/>
</dbReference>
<evidence type="ECO:0000256" key="1">
    <source>
        <dbReference type="ARBA" id="ARBA00004141"/>
    </source>
</evidence>